<dbReference type="EMBL" id="BGZK01000013">
    <property type="protein sequence ID" value="GBP04316.1"/>
    <property type="molecule type" value="Genomic_DNA"/>
</dbReference>
<proteinExistence type="predicted"/>
<evidence type="ECO:0000313" key="1">
    <source>
        <dbReference type="EMBL" id="GBP04316.1"/>
    </source>
</evidence>
<reference evidence="1 2" key="1">
    <citation type="journal article" date="2019" name="Commun. Biol.">
        <title>The bagworm genome reveals a unique fibroin gene that provides high tensile strength.</title>
        <authorList>
            <person name="Kono N."/>
            <person name="Nakamura H."/>
            <person name="Ohtoshi R."/>
            <person name="Tomita M."/>
            <person name="Numata K."/>
            <person name="Arakawa K."/>
        </authorList>
    </citation>
    <scope>NUCLEOTIDE SEQUENCE [LARGE SCALE GENOMIC DNA]</scope>
</reference>
<protein>
    <submittedName>
        <fullName evidence="1">Uncharacterized protein</fullName>
    </submittedName>
</protein>
<dbReference type="Proteomes" id="UP000299102">
    <property type="component" value="Unassembled WGS sequence"/>
</dbReference>
<gene>
    <name evidence="1" type="ORF">EVAR_6525_1</name>
</gene>
<comment type="caution">
    <text evidence="1">The sequence shown here is derived from an EMBL/GenBank/DDBJ whole genome shotgun (WGS) entry which is preliminary data.</text>
</comment>
<dbReference type="AlphaFoldDB" id="A0A4C1SQX1"/>
<keyword evidence="2" id="KW-1185">Reference proteome</keyword>
<name>A0A4C1SQX1_EUMVA</name>
<organism evidence="1 2">
    <name type="scientific">Eumeta variegata</name>
    <name type="common">Bagworm moth</name>
    <name type="synonym">Eumeta japonica</name>
    <dbReference type="NCBI Taxonomy" id="151549"/>
    <lineage>
        <taxon>Eukaryota</taxon>
        <taxon>Metazoa</taxon>
        <taxon>Ecdysozoa</taxon>
        <taxon>Arthropoda</taxon>
        <taxon>Hexapoda</taxon>
        <taxon>Insecta</taxon>
        <taxon>Pterygota</taxon>
        <taxon>Neoptera</taxon>
        <taxon>Endopterygota</taxon>
        <taxon>Lepidoptera</taxon>
        <taxon>Glossata</taxon>
        <taxon>Ditrysia</taxon>
        <taxon>Tineoidea</taxon>
        <taxon>Psychidae</taxon>
        <taxon>Oiketicinae</taxon>
        <taxon>Eumeta</taxon>
    </lineage>
</organism>
<sequence length="77" mass="8795">MKLQKSQEHFSFSNSAREALIFAPRGAYFKQNIAVRPARRTQFTGLVNDVHVTHGGHRCRDCHLTPSRRTPSLHPNL</sequence>
<accession>A0A4C1SQX1</accession>
<evidence type="ECO:0000313" key="2">
    <source>
        <dbReference type="Proteomes" id="UP000299102"/>
    </source>
</evidence>